<dbReference type="AlphaFoldDB" id="A0A8H6HDS5"/>
<dbReference type="EMBL" id="JACGCI010000123">
    <property type="protein sequence ID" value="KAF6744352.1"/>
    <property type="molecule type" value="Genomic_DNA"/>
</dbReference>
<sequence length="296" mass="33397">MPALSPMERFLLSSSHRMRNLFLDSLPLPGVLCLRRTSTRVLEIVTLYVQARWNINRFLGVWFGDPASFRAVLAFAGAVVGGSQALRFMSRLPPSPKSDLDIVTRVGGVTALSRFLQSNGYTPVERLPHPQENYPMLTDVLSMTSSRQFCSGGGKDGIINIFDFERPTRGPLNHYTPAMKVQIIAVSQHPIHHIIYTYHSTLVMNYITYCEAVSVFPSASLVDKVAYPADRETLGSKWNPAWKIKYEGRGYRVDTSNPHPRLKLGERFAKDNHSWCIKFQGEPQRGQATKSRRATR</sequence>
<accession>A0A8H6HDS5</accession>
<dbReference type="OrthoDB" id="3041043at2759"/>
<evidence type="ECO:0000313" key="2">
    <source>
        <dbReference type="Proteomes" id="UP000521943"/>
    </source>
</evidence>
<dbReference type="Proteomes" id="UP000521943">
    <property type="component" value="Unassembled WGS sequence"/>
</dbReference>
<organism evidence="1 2">
    <name type="scientific">Ephemerocybe angulata</name>
    <dbReference type="NCBI Taxonomy" id="980116"/>
    <lineage>
        <taxon>Eukaryota</taxon>
        <taxon>Fungi</taxon>
        <taxon>Dikarya</taxon>
        <taxon>Basidiomycota</taxon>
        <taxon>Agaricomycotina</taxon>
        <taxon>Agaricomycetes</taxon>
        <taxon>Agaricomycetidae</taxon>
        <taxon>Agaricales</taxon>
        <taxon>Agaricineae</taxon>
        <taxon>Psathyrellaceae</taxon>
        <taxon>Ephemerocybe</taxon>
    </lineage>
</organism>
<protein>
    <submittedName>
        <fullName evidence="1">Uncharacterized protein</fullName>
    </submittedName>
</protein>
<evidence type="ECO:0000313" key="1">
    <source>
        <dbReference type="EMBL" id="KAF6744352.1"/>
    </source>
</evidence>
<name>A0A8H6HDS5_9AGAR</name>
<reference evidence="1 2" key="1">
    <citation type="submission" date="2020-07" db="EMBL/GenBank/DDBJ databases">
        <title>Comparative genomics of pyrophilous fungi reveals a link between fire events and developmental genes.</title>
        <authorList>
            <consortium name="DOE Joint Genome Institute"/>
            <person name="Steindorff A.S."/>
            <person name="Carver A."/>
            <person name="Calhoun S."/>
            <person name="Stillman K."/>
            <person name="Liu H."/>
            <person name="Lipzen A."/>
            <person name="Pangilinan J."/>
            <person name="Labutti K."/>
            <person name="Bruns T.D."/>
            <person name="Grigoriev I.V."/>
        </authorList>
    </citation>
    <scope>NUCLEOTIDE SEQUENCE [LARGE SCALE GENOMIC DNA]</scope>
    <source>
        <strain evidence="1 2">CBS 144469</strain>
    </source>
</reference>
<keyword evidence="2" id="KW-1185">Reference proteome</keyword>
<proteinExistence type="predicted"/>
<gene>
    <name evidence="1" type="ORF">DFP72DRAFT_826069</name>
</gene>
<comment type="caution">
    <text evidence="1">The sequence shown here is derived from an EMBL/GenBank/DDBJ whole genome shotgun (WGS) entry which is preliminary data.</text>
</comment>